<accession>H5TIM2</accession>
<dbReference type="STRING" id="1108044.GOOTI_062_00230"/>
<gene>
    <name evidence="2" type="ORF">GOOTI_062_00230</name>
</gene>
<dbReference type="InterPro" id="IPR012337">
    <property type="entry name" value="RNaseH-like_sf"/>
</dbReference>
<dbReference type="RefSeq" id="WP_007237587.1">
    <property type="nucleotide sequence ID" value="NZ_BAFB01000062.1"/>
</dbReference>
<evidence type="ECO:0000313" key="3">
    <source>
        <dbReference type="Proteomes" id="UP000005038"/>
    </source>
</evidence>
<sequence>MSVVPGTKVVYHGRPAHVESISAEVAVLSYEDTPGFCTIWTGSMSANPNFVVLDALPPEGKTSAASDIDLAPEQAQRDAYEWEEHVLEITTGYRSGTSDRALKGEPRSQYAPEIALEERYAAKAAELGLTTSCVKKRCANYWAADGNPAALLDGRSIRRKLGMHSIDARWLEIAARQVREHPGKTRITRKAMINQINQLCERQYGGRVRQPGRTTAYAALTELSAGRYTFRSSVQTEKQLADSPSGEFHGLHADYPTQFLMLDTHYFDVIGLDRLTSRWVNLQLTLLIDVFCKKVPSLILTERSTDAFAVMQLLYRYFAPLQRPAYMQQLGWLGVPDHVVYDPDNTDFIQSRRPVAGAVIPDNAKIFIGKQTVSVLRAMHTDLRPARANQPTDKGPCERLFQTIEYYLQDVAGQKGGSVQVRGEDIEKQAAYYVDELEEMICDFLANVYHKQIHRGIQLPDAPHLKLSPNAAHEFGVRRSLGKFGLTVPSSPDLLLRLLPLVWRTITTKGVQYRLQYTSPQLPPPGSRSGTGTGPDIDKFPVRVNPWDMRYLYLEKSPGEWIRLTWNKARYVDGPFTERTLSLARDYQRRCDTAVDDVQAINEILHKFGAGIADTPQERRAALEELRRDRNPLEPTPTVTLRSGGDQWESPSDSDSEIDLDTDVAVPLPDSDGNYNEQELDDYYSRASGTTTDDVDA</sequence>
<name>H5TIM2_GORO1</name>
<dbReference type="Proteomes" id="UP000005038">
    <property type="component" value="Unassembled WGS sequence"/>
</dbReference>
<dbReference type="EMBL" id="BAFB01000062">
    <property type="protein sequence ID" value="GAB33330.1"/>
    <property type="molecule type" value="Genomic_DNA"/>
</dbReference>
<evidence type="ECO:0000256" key="1">
    <source>
        <dbReference type="SAM" id="MobiDB-lite"/>
    </source>
</evidence>
<proteinExistence type="predicted"/>
<organism evidence="2 3">
    <name type="scientific">Gordonia otitidis (strain DSM 44809 / CCUG 52243 / JCM 12355 / NBRC 100426 / IFM 10032)</name>
    <dbReference type="NCBI Taxonomy" id="1108044"/>
    <lineage>
        <taxon>Bacteria</taxon>
        <taxon>Bacillati</taxon>
        <taxon>Actinomycetota</taxon>
        <taxon>Actinomycetes</taxon>
        <taxon>Mycobacteriales</taxon>
        <taxon>Gordoniaceae</taxon>
        <taxon>Gordonia</taxon>
    </lineage>
</organism>
<dbReference type="SUPFAM" id="SSF53098">
    <property type="entry name" value="Ribonuclease H-like"/>
    <property type="match status" value="1"/>
</dbReference>
<evidence type="ECO:0000313" key="2">
    <source>
        <dbReference type="EMBL" id="GAB33330.1"/>
    </source>
</evidence>
<feature type="region of interest" description="Disordered" evidence="1">
    <location>
        <begin position="517"/>
        <end position="537"/>
    </location>
</feature>
<dbReference type="Gene3D" id="3.30.420.10">
    <property type="entry name" value="Ribonuclease H-like superfamily/Ribonuclease H"/>
    <property type="match status" value="1"/>
</dbReference>
<dbReference type="OrthoDB" id="52928at2"/>
<dbReference type="AlphaFoldDB" id="H5TIM2"/>
<dbReference type="GO" id="GO:0003676">
    <property type="term" value="F:nucleic acid binding"/>
    <property type="evidence" value="ECO:0007669"/>
    <property type="project" value="InterPro"/>
</dbReference>
<keyword evidence="3" id="KW-1185">Reference proteome</keyword>
<comment type="caution">
    <text evidence="2">The sequence shown here is derived from an EMBL/GenBank/DDBJ whole genome shotgun (WGS) entry which is preliminary data.</text>
</comment>
<protein>
    <submittedName>
        <fullName evidence="2">Transposase</fullName>
    </submittedName>
</protein>
<reference evidence="2" key="1">
    <citation type="submission" date="2012-02" db="EMBL/GenBank/DDBJ databases">
        <title>Whole genome shotgun sequence of Gordonia otitidis NBRC 100426.</title>
        <authorList>
            <person name="Yoshida I."/>
            <person name="Hosoyama A."/>
            <person name="Tsuchikane K."/>
            <person name="Katsumata H."/>
            <person name="Yamazaki S."/>
            <person name="Fujita N."/>
        </authorList>
    </citation>
    <scope>NUCLEOTIDE SEQUENCE [LARGE SCALE GENOMIC DNA]</scope>
    <source>
        <strain evidence="2">NBRC 100426</strain>
    </source>
</reference>
<dbReference type="InterPro" id="IPR036397">
    <property type="entry name" value="RNaseH_sf"/>
</dbReference>
<feature type="region of interest" description="Disordered" evidence="1">
    <location>
        <begin position="625"/>
        <end position="697"/>
    </location>
</feature>
<feature type="compositionally biased region" description="Polar residues" evidence="1">
    <location>
        <begin position="687"/>
        <end position="697"/>
    </location>
</feature>
<feature type="compositionally biased region" description="Acidic residues" evidence="1">
    <location>
        <begin position="652"/>
        <end position="662"/>
    </location>
</feature>